<evidence type="ECO:0000256" key="1">
    <source>
        <dbReference type="SAM" id="MobiDB-lite"/>
    </source>
</evidence>
<keyword evidence="3" id="KW-1185">Reference proteome</keyword>
<gene>
    <name evidence="2" type="ORF">CYLTODRAFT_141682</name>
</gene>
<proteinExistence type="predicted"/>
<evidence type="ECO:0000313" key="3">
    <source>
        <dbReference type="Proteomes" id="UP000054007"/>
    </source>
</evidence>
<feature type="compositionally biased region" description="Acidic residues" evidence="1">
    <location>
        <begin position="281"/>
        <end position="304"/>
    </location>
</feature>
<protein>
    <submittedName>
        <fullName evidence="2">Uncharacterized protein</fullName>
    </submittedName>
</protein>
<dbReference type="EMBL" id="KN880704">
    <property type="protein sequence ID" value="KIY63319.1"/>
    <property type="molecule type" value="Genomic_DNA"/>
</dbReference>
<reference evidence="2 3" key="1">
    <citation type="journal article" date="2015" name="Fungal Genet. Biol.">
        <title>Evolution of novel wood decay mechanisms in Agaricales revealed by the genome sequences of Fistulina hepatica and Cylindrobasidium torrendii.</title>
        <authorList>
            <person name="Floudas D."/>
            <person name="Held B.W."/>
            <person name="Riley R."/>
            <person name="Nagy L.G."/>
            <person name="Koehler G."/>
            <person name="Ransdell A.S."/>
            <person name="Younus H."/>
            <person name="Chow J."/>
            <person name="Chiniquy J."/>
            <person name="Lipzen A."/>
            <person name="Tritt A."/>
            <person name="Sun H."/>
            <person name="Haridas S."/>
            <person name="LaButti K."/>
            <person name="Ohm R.A."/>
            <person name="Kues U."/>
            <person name="Blanchette R.A."/>
            <person name="Grigoriev I.V."/>
            <person name="Minto R.E."/>
            <person name="Hibbett D.S."/>
        </authorList>
    </citation>
    <scope>NUCLEOTIDE SEQUENCE [LARGE SCALE GENOMIC DNA]</scope>
    <source>
        <strain evidence="2 3">FP15055 ss-10</strain>
    </source>
</reference>
<feature type="region of interest" description="Disordered" evidence="1">
    <location>
        <begin position="250"/>
        <end position="309"/>
    </location>
</feature>
<organism evidence="2 3">
    <name type="scientific">Cylindrobasidium torrendii FP15055 ss-10</name>
    <dbReference type="NCBI Taxonomy" id="1314674"/>
    <lineage>
        <taxon>Eukaryota</taxon>
        <taxon>Fungi</taxon>
        <taxon>Dikarya</taxon>
        <taxon>Basidiomycota</taxon>
        <taxon>Agaricomycotina</taxon>
        <taxon>Agaricomycetes</taxon>
        <taxon>Agaricomycetidae</taxon>
        <taxon>Agaricales</taxon>
        <taxon>Marasmiineae</taxon>
        <taxon>Physalacriaceae</taxon>
        <taxon>Cylindrobasidium</taxon>
    </lineage>
</organism>
<sequence>MCFTNIYAPKPKRYADFLAMQKIINWVELATKENFPSPVLPNNLLPPSHNQPTVWASENTDGPTTSDVSEDAWWLSPATLRHGIDIFDSPQPDGLLFTQTEEGLGQRVGGQPHTDPRQPSPAYAQMPLQSGASARQLAYFWETSGRTSQPVSLSDMHFLGDESDHELNVPAFPGSVLASGGYTSTTVTPSESALASEDPRARTLRALRDLDLNALTDHEAERLAVRLGKRRHQGEGDSDGRPAKVQRLSLPFGRSDGQLLNVPVPTDENGTIPGSRKRDDMDMDVNEAENEDEDEDEDEDDEDAVSVCSTSSEHGLVWCNLFPRDFE</sequence>
<evidence type="ECO:0000313" key="2">
    <source>
        <dbReference type="EMBL" id="KIY63319.1"/>
    </source>
</evidence>
<feature type="region of interest" description="Disordered" evidence="1">
    <location>
        <begin position="225"/>
        <end position="244"/>
    </location>
</feature>
<accession>A0A0D7AZJ2</accession>
<dbReference type="Proteomes" id="UP000054007">
    <property type="component" value="Unassembled WGS sequence"/>
</dbReference>
<feature type="compositionally biased region" description="Basic and acidic residues" evidence="1">
    <location>
        <begin position="233"/>
        <end position="242"/>
    </location>
</feature>
<dbReference type="AlphaFoldDB" id="A0A0D7AZJ2"/>
<name>A0A0D7AZJ2_9AGAR</name>